<evidence type="ECO:0000313" key="3">
    <source>
        <dbReference type="Proteomes" id="UP000076587"/>
    </source>
</evidence>
<dbReference type="Proteomes" id="UP000076587">
    <property type="component" value="Unassembled WGS sequence"/>
</dbReference>
<evidence type="ECO:0008006" key="4">
    <source>
        <dbReference type="Google" id="ProtNLM"/>
    </source>
</evidence>
<evidence type="ECO:0000256" key="1">
    <source>
        <dbReference type="SAM" id="SignalP"/>
    </source>
</evidence>
<dbReference type="PATRIC" id="fig|1365253.3.peg.3986"/>
<keyword evidence="1" id="KW-0732">Signal</keyword>
<comment type="caution">
    <text evidence="2">The sequence shown here is derived from an EMBL/GenBank/DDBJ whole genome shotgun (WGS) entry which is preliminary data.</text>
</comment>
<dbReference type="AlphaFoldDB" id="A0A166ZSU2"/>
<name>A0A166ZSU2_9GAMM</name>
<feature type="signal peptide" evidence="1">
    <location>
        <begin position="1"/>
        <end position="20"/>
    </location>
</feature>
<sequence length="690" mass="76429">MCMKHLWLPLVLALGFQAEALEVHGPKYIQPGEAVMFNVVDSEKYQQIEWQQSFFNGEIYATGDKQQTLQLALSPASADSYIFIRAFGVDGWNYDIADLEIEVKQNKPLPADVTIQGPEKLSKGQSADYTIMGLPADTRIDWVIADEFGSDRGLKVIPNGDRVTLKVNKRYSGSDALLVNAVYVQNGWQYVQTKNVSLGTTIPQPELSLEFDASYTALISGGIQATVSNLPVNAQINYTWRVVTPPIASSITLQNETTNNVALLAQNIDVASKATLAVKVEITTNDQQAILEKEFDITIKPNLPPQLSHQLSTATLWNTEKTKLIVNVSEPEQEMFDFRLDNLTPELVQVQKIAEWEYELTANSDTNNTASLKLFAADIHGNLNEQVVDVSIKKLPVITFEHAAKRYAKSKVPLTASVNVPMSFISNITWHQRLGSNVTLDGSTTLEPSFIANALPQEYRFELEVDLGNGVSVSHDTQVNTFQDKVLNDTGDKRLIDDGDKWYSQSSNSVLQGLDAQHGRDSVPNLIKLGSGPDGFDFIFLNEQGHFVENFAADAHCLHDNVSGLTWLLKSADSYPLDQKLPLVDANCMGSNCSINAVIQDLNTRGLCGKGDWKLPSINQTLSILSINQQNSTLSWLSNDELTNTQSVLNLRTSAIKDQKYYAFLVYGEELNGTWKSVEENAQFLLVAEQ</sequence>
<accession>A0A166ZSU2</accession>
<organism evidence="2 3">
    <name type="scientific">Pseudoalteromonas luteoviolacea NCIMB 1942</name>
    <dbReference type="NCBI Taxonomy" id="1365253"/>
    <lineage>
        <taxon>Bacteria</taxon>
        <taxon>Pseudomonadati</taxon>
        <taxon>Pseudomonadota</taxon>
        <taxon>Gammaproteobacteria</taxon>
        <taxon>Alteromonadales</taxon>
        <taxon>Pseudoalteromonadaceae</taxon>
        <taxon>Pseudoalteromonas</taxon>
    </lineage>
</organism>
<dbReference type="OrthoDB" id="9815730at2"/>
<reference evidence="2 3" key="1">
    <citation type="submission" date="2013-07" db="EMBL/GenBank/DDBJ databases">
        <title>Comparative Genomic and Metabolomic Analysis of Twelve Strains of Pseudoalteromonas luteoviolacea.</title>
        <authorList>
            <person name="Vynne N.G."/>
            <person name="Mansson M."/>
            <person name="Gram L."/>
        </authorList>
    </citation>
    <scope>NUCLEOTIDE SEQUENCE [LARGE SCALE GENOMIC DNA]</scope>
    <source>
        <strain evidence="2 3">NCIMB 1942</strain>
    </source>
</reference>
<protein>
    <recommendedName>
        <fullName evidence="4">DUF1566 domain-containing protein</fullName>
    </recommendedName>
</protein>
<evidence type="ECO:0000313" key="2">
    <source>
        <dbReference type="EMBL" id="KZN44627.1"/>
    </source>
</evidence>
<proteinExistence type="predicted"/>
<gene>
    <name evidence="2" type="ORF">N482_16240</name>
</gene>
<feature type="chain" id="PRO_5007883382" description="DUF1566 domain-containing protein" evidence="1">
    <location>
        <begin position="21"/>
        <end position="690"/>
    </location>
</feature>
<dbReference type="EMBL" id="AUXT01000189">
    <property type="protein sequence ID" value="KZN44627.1"/>
    <property type="molecule type" value="Genomic_DNA"/>
</dbReference>